<evidence type="ECO:0000313" key="3">
    <source>
        <dbReference type="Proteomes" id="UP000696280"/>
    </source>
</evidence>
<sequence>MSPTTIYLSLVVAVGILIQNYLSRRAYKKAKLLPHIPLVQFEDNNTQERYITSTKDVMHKGYIQYNKVGQAFRIRNPVDEGSPQVIMAKKYLDEVMNASEDKLSFPLYSIQVSQVFQSFEVLCTK</sequence>
<name>A0A9N9LA20_9HELO</name>
<dbReference type="AlphaFoldDB" id="A0A9N9LA20"/>
<feature type="transmembrane region" description="Helical" evidence="1">
    <location>
        <begin position="6"/>
        <end position="22"/>
    </location>
</feature>
<organism evidence="2 3">
    <name type="scientific">Hymenoscyphus fraxineus</name>
    <dbReference type="NCBI Taxonomy" id="746836"/>
    <lineage>
        <taxon>Eukaryota</taxon>
        <taxon>Fungi</taxon>
        <taxon>Dikarya</taxon>
        <taxon>Ascomycota</taxon>
        <taxon>Pezizomycotina</taxon>
        <taxon>Leotiomycetes</taxon>
        <taxon>Helotiales</taxon>
        <taxon>Helotiaceae</taxon>
        <taxon>Hymenoscyphus</taxon>
    </lineage>
</organism>
<evidence type="ECO:0000256" key="1">
    <source>
        <dbReference type="SAM" id="Phobius"/>
    </source>
</evidence>
<keyword evidence="1" id="KW-1133">Transmembrane helix</keyword>
<evidence type="ECO:0000313" key="2">
    <source>
        <dbReference type="EMBL" id="CAG8960287.1"/>
    </source>
</evidence>
<comment type="caution">
    <text evidence="2">The sequence shown here is derived from an EMBL/GenBank/DDBJ whole genome shotgun (WGS) entry which is preliminary data.</text>
</comment>
<dbReference type="EMBL" id="CAJVRL010000097">
    <property type="protein sequence ID" value="CAG8960287.1"/>
    <property type="molecule type" value="Genomic_DNA"/>
</dbReference>
<keyword evidence="1" id="KW-0472">Membrane</keyword>
<dbReference type="OrthoDB" id="1844152at2759"/>
<reference evidence="2" key="1">
    <citation type="submission" date="2021-07" db="EMBL/GenBank/DDBJ databases">
        <authorList>
            <person name="Durling M."/>
        </authorList>
    </citation>
    <scope>NUCLEOTIDE SEQUENCE</scope>
</reference>
<gene>
    <name evidence="2" type="ORF">HYFRA_00012807</name>
</gene>
<proteinExistence type="predicted"/>
<accession>A0A9N9LA20</accession>
<protein>
    <submittedName>
        <fullName evidence="2">Uncharacterized protein</fullName>
    </submittedName>
</protein>
<keyword evidence="3" id="KW-1185">Reference proteome</keyword>
<dbReference type="Proteomes" id="UP000696280">
    <property type="component" value="Unassembled WGS sequence"/>
</dbReference>
<keyword evidence="1" id="KW-0812">Transmembrane</keyword>